<dbReference type="InterPro" id="IPR036097">
    <property type="entry name" value="HisK_dim/P_sf"/>
</dbReference>
<keyword evidence="7" id="KW-0812">Transmembrane</keyword>
<feature type="modified residue" description="Phosphohistidine" evidence="16">
    <location>
        <position position="1033"/>
    </location>
</feature>
<dbReference type="Gene3D" id="3.30.565.10">
    <property type="entry name" value="Histidine kinase-like ATPase, C-terminal domain"/>
    <property type="match status" value="1"/>
</dbReference>
<keyword evidence="18" id="KW-0175">Coiled coil</keyword>
<dbReference type="Gene3D" id="3.40.190.10">
    <property type="entry name" value="Periplasmic binding protein-like II"/>
    <property type="match status" value="2"/>
</dbReference>
<dbReference type="InterPro" id="IPR004358">
    <property type="entry name" value="Sig_transdc_His_kin-like_C"/>
</dbReference>
<evidence type="ECO:0000256" key="4">
    <source>
        <dbReference type="ARBA" id="ARBA00022475"/>
    </source>
</evidence>
<dbReference type="InterPro" id="IPR035965">
    <property type="entry name" value="PAS-like_dom_sf"/>
</dbReference>
<dbReference type="InterPro" id="IPR000014">
    <property type="entry name" value="PAS"/>
</dbReference>
<sequence>MLRASLWLLLMLLASLALGGNERLEFDADEAAWLQDHPRIRVGVPRHGWPPFDLMESDGSYQGISADFLRLVGERLGLGIEPVYFDDWQQAQDALRERRVDVLPSMARLPARQSWAAFSEPYLISTSLLFTRRESVLQGVADLAGKRVAVERGYAVQAMLRERAPGVLLVETADTEAALRAVSSGRADGYVGNMIVASYLIRQFNLSNLELRGESGLGSSELHFGVRRDWPQLAGLIDHALASIDREEREAIMDRWLPPLTEFNWRKAAEVGWPFALGVIVLVGFVLLWNRRLAVQVEERCRAEAEAERQRSTLLALVNAIPDPIWFKDADGRYLGANQAFAYLIGQSRDALQGRTDAELLPTERARMRLIQDQAALALSLPFESEDWVVQRDGRKVLFDTVRATFHDDKGQLLGLVGVSRDVTARKHSEEALEQAKELAEEAARTKADFLANMSHEIRTPMNAIIGMTHLALKTDPEPRQREYLGKIQQASQHLMGVINDILDFSRIEAGKLSVERIDFDLQLVLENLSGLISEKAACKRLELVFNIDPQLPLQLVGDPLRIGQILINYANNAVKFTEQGEVEVIVRGEHRRGDELELYLAVRDTGIGLDAEQQGRLFESFQQADNSTTRRYGGSGLGLAICRRLAEAMDGAVGVDSRVGIGSLFWCRLPVQVSARQPNELLLQPDLLDRRVLVVDDNDAARQVINDMLASLALRVEAVQSGEEALLRVAEAEREDDPFEMAFIDWQMPGLDGVETACRLHRLGLRKPPRVLLVTAHGFDDLGETDKAGIDEVLHKPLNPSVLLEASLTSLGRRGGNPPPPSTAALLDAMPRFDNQRVLLVEDHALNREVATALLEESGLLIDQAENGLDAVDRLRWQPPGYYALVLMDMQMPEMDGLEATRELRREPRFLELPIIAMTANALPGDRERCIEAGMNDHVSKPIEPLELWATLSRWLRGSRGPGEPPKTVVANLPDWVLPGVDIASGLRRVLGKQQAYLGLLGKFARGQRAFIASLRQALGDGDRDSAERLAHSLRGLAGNLGATALQAQAKALERSIHQGARLAQLERQMLELEPPLLALVRAIDELLREQRPEPAAAPYDPARLAPLCKRLAQLFEDDDPRAGKLFEEQAELLRSAFNEGYGPLESAVRSYDFEAALVVLREMAGQRDISL</sequence>
<dbReference type="GO" id="GO:0005886">
    <property type="term" value="C:plasma membrane"/>
    <property type="evidence" value="ECO:0007669"/>
    <property type="project" value="UniProtKB-SubCell"/>
</dbReference>
<dbReference type="Gene3D" id="3.30.450.20">
    <property type="entry name" value="PAS domain"/>
    <property type="match status" value="1"/>
</dbReference>
<evidence type="ECO:0000256" key="15">
    <source>
        <dbReference type="ARBA" id="ARBA00068150"/>
    </source>
</evidence>
<dbReference type="PROSITE" id="PS50109">
    <property type="entry name" value="HIS_KIN"/>
    <property type="match status" value="1"/>
</dbReference>
<dbReference type="Pfam" id="PF00072">
    <property type="entry name" value="Response_reg"/>
    <property type="match status" value="2"/>
</dbReference>
<evidence type="ECO:0000259" key="24">
    <source>
        <dbReference type="PROSITE" id="PS50894"/>
    </source>
</evidence>
<dbReference type="InterPro" id="IPR003661">
    <property type="entry name" value="HisK_dim/P_dom"/>
</dbReference>
<name>A0AAU7Y1B0_9PSED</name>
<evidence type="ECO:0000313" key="25">
    <source>
        <dbReference type="EMBL" id="XBY63523.1"/>
    </source>
</evidence>
<dbReference type="SUPFAM" id="SSF47226">
    <property type="entry name" value="Histidine-containing phosphotransfer domain, HPT domain"/>
    <property type="match status" value="1"/>
</dbReference>
<dbReference type="SUPFAM" id="SSF47384">
    <property type="entry name" value="Homodimeric domain of signal transducing histidine kinase"/>
    <property type="match status" value="1"/>
</dbReference>
<evidence type="ECO:0000256" key="16">
    <source>
        <dbReference type="PROSITE-ProRule" id="PRU00110"/>
    </source>
</evidence>
<dbReference type="Pfam" id="PF00512">
    <property type="entry name" value="HisKA"/>
    <property type="match status" value="1"/>
</dbReference>
<dbReference type="RefSeq" id="WP_350447098.1">
    <property type="nucleotide sequence ID" value="NZ_CP158373.1"/>
</dbReference>
<evidence type="ECO:0000256" key="6">
    <source>
        <dbReference type="ARBA" id="ARBA00022679"/>
    </source>
</evidence>
<dbReference type="CDD" id="cd16922">
    <property type="entry name" value="HATPase_EvgS-ArcB-TorS-like"/>
    <property type="match status" value="1"/>
</dbReference>
<evidence type="ECO:0000256" key="3">
    <source>
        <dbReference type="ARBA" id="ARBA00012438"/>
    </source>
</evidence>
<feature type="domain" description="Histidine kinase" evidence="20">
    <location>
        <begin position="453"/>
        <end position="674"/>
    </location>
</feature>
<dbReference type="AlphaFoldDB" id="A0AAU7Y1B0"/>
<feature type="domain" description="Response regulatory" evidence="21">
    <location>
        <begin position="838"/>
        <end position="957"/>
    </location>
</feature>
<dbReference type="Gene3D" id="1.10.287.130">
    <property type="match status" value="1"/>
</dbReference>
<evidence type="ECO:0000256" key="8">
    <source>
        <dbReference type="ARBA" id="ARBA00022741"/>
    </source>
</evidence>
<dbReference type="SMART" id="SM00387">
    <property type="entry name" value="HATPase_c"/>
    <property type="match status" value="1"/>
</dbReference>
<dbReference type="SMART" id="SM00062">
    <property type="entry name" value="PBPb"/>
    <property type="match status" value="1"/>
</dbReference>
<dbReference type="InterPro" id="IPR003594">
    <property type="entry name" value="HATPase_dom"/>
</dbReference>
<evidence type="ECO:0000256" key="19">
    <source>
        <dbReference type="SAM" id="SignalP"/>
    </source>
</evidence>
<evidence type="ECO:0000259" key="21">
    <source>
        <dbReference type="PROSITE" id="PS50110"/>
    </source>
</evidence>
<dbReference type="InterPro" id="IPR001638">
    <property type="entry name" value="Solute-binding_3/MltF_N"/>
</dbReference>
<keyword evidence="9" id="KW-0418">Kinase</keyword>
<dbReference type="InterPro" id="IPR001789">
    <property type="entry name" value="Sig_transdc_resp-reg_receiver"/>
</dbReference>
<feature type="signal peptide" evidence="19">
    <location>
        <begin position="1"/>
        <end position="19"/>
    </location>
</feature>
<keyword evidence="4" id="KW-1003">Cell membrane</keyword>
<dbReference type="EC" id="2.7.13.3" evidence="3"/>
<feature type="coiled-coil region" evidence="18">
    <location>
        <begin position="426"/>
        <end position="453"/>
    </location>
</feature>
<dbReference type="PANTHER" id="PTHR45339:SF1">
    <property type="entry name" value="HYBRID SIGNAL TRANSDUCTION HISTIDINE KINASE J"/>
    <property type="match status" value="1"/>
</dbReference>
<comment type="catalytic activity">
    <reaction evidence="1">
        <text>ATP + protein L-histidine = ADP + protein N-phospho-L-histidine.</text>
        <dbReference type="EC" id="2.7.13.3"/>
    </reaction>
</comment>
<dbReference type="FunFam" id="1.10.287.130:FF:000002">
    <property type="entry name" value="Two-component osmosensing histidine kinase"/>
    <property type="match status" value="1"/>
</dbReference>
<evidence type="ECO:0000256" key="18">
    <source>
        <dbReference type="SAM" id="Coils"/>
    </source>
</evidence>
<feature type="modified residue" description="4-aspartylphosphate" evidence="17">
    <location>
        <position position="890"/>
    </location>
</feature>
<keyword evidence="10" id="KW-0067">ATP-binding</keyword>
<evidence type="ECO:0000256" key="2">
    <source>
        <dbReference type="ARBA" id="ARBA00004651"/>
    </source>
</evidence>
<dbReference type="InterPro" id="IPR036890">
    <property type="entry name" value="HATPase_C_sf"/>
</dbReference>
<dbReference type="CDD" id="cd17546">
    <property type="entry name" value="REC_hyHK_CKI1_RcsC-like"/>
    <property type="match status" value="2"/>
</dbReference>
<feature type="modified residue" description="4-aspartylphosphate" evidence="17">
    <location>
        <position position="746"/>
    </location>
</feature>
<dbReference type="GO" id="GO:0005524">
    <property type="term" value="F:ATP binding"/>
    <property type="evidence" value="ECO:0007669"/>
    <property type="project" value="UniProtKB-KW"/>
</dbReference>
<feature type="domain" description="PAS" evidence="22">
    <location>
        <begin position="310"/>
        <end position="364"/>
    </location>
</feature>
<dbReference type="GO" id="GO:0000155">
    <property type="term" value="F:phosphorelay sensor kinase activity"/>
    <property type="evidence" value="ECO:0007669"/>
    <property type="project" value="InterPro"/>
</dbReference>
<dbReference type="CDD" id="cd00082">
    <property type="entry name" value="HisKA"/>
    <property type="match status" value="1"/>
</dbReference>
<dbReference type="InterPro" id="IPR008207">
    <property type="entry name" value="Sig_transdc_His_kin_Hpt_dom"/>
</dbReference>
<evidence type="ECO:0000256" key="1">
    <source>
        <dbReference type="ARBA" id="ARBA00000085"/>
    </source>
</evidence>
<dbReference type="SUPFAM" id="SSF55874">
    <property type="entry name" value="ATPase domain of HSP90 chaperone/DNA topoisomerase II/histidine kinase"/>
    <property type="match status" value="1"/>
</dbReference>
<keyword evidence="19" id="KW-0732">Signal</keyword>
<feature type="domain" description="Response regulatory" evidence="21">
    <location>
        <begin position="692"/>
        <end position="812"/>
    </location>
</feature>
<dbReference type="EMBL" id="CP158373">
    <property type="protein sequence ID" value="XBY63523.1"/>
    <property type="molecule type" value="Genomic_DNA"/>
</dbReference>
<reference evidence="25" key="1">
    <citation type="submission" date="2023-08" db="EMBL/GenBank/DDBJ databases">
        <title>Increased levels of nutrients transform a symbiont into a lethal pathobiont.</title>
        <authorList>
            <person name="Lachnit T."/>
            <person name="Ulrich L."/>
            <person name="Willmer F.M."/>
            <person name="Hasenbein T."/>
            <person name="Steiner L.X."/>
            <person name="Wolters M."/>
            <person name="Herbst E.M."/>
            <person name="Deines P."/>
        </authorList>
    </citation>
    <scope>NUCLEOTIDE SEQUENCE</scope>
    <source>
        <strain evidence="25">T3</strain>
    </source>
</reference>
<dbReference type="SMART" id="SM00091">
    <property type="entry name" value="PAS"/>
    <property type="match status" value="1"/>
</dbReference>
<keyword evidence="5 17" id="KW-0597">Phosphoprotein</keyword>
<dbReference type="PROSITE" id="PS50112">
    <property type="entry name" value="PAS"/>
    <property type="match status" value="1"/>
</dbReference>
<dbReference type="InterPro" id="IPR013656">
    <property type="entry name" value="PAS_4"/>
</dbReference>
<dbReference type="SMART" id="SM00448">
    <property type="entry name" value="REC"/>
    <property type="match status" value="2"/>
</dbReference>
<dbReference type="SMART" id="SM00388">
    <property type="entry name" value="HisKA"/>
    <property type="match status" value="1"/>
</dbReference>
<evidence type="ECO:0000256" key="13">
    <source>
        <dbReference type="ARBA" id="ARBA00023136"/>
    </source>
</evidence>
<dbReference type="NCBIfam" id="TIGR00229">
    <property type="entry name" value="sensory_box"/>
    <property type="match status" value="1"/>
</dbReference>
<dbReference type="InterPro" id="IPR036641">
    <property type="entry name" value="HPT_dom_sf"/>
</dbReference>
<keyword evidence="11" id="KW-1133">Transmembrane helix</keyword>
<dbReference type="PROSITE" id="PS50113">
    <property type="entry name" value="PAC"/>
    <property type="match status" value="1"/>
</dbReference>
<gene>
    <name evidence="25" type="ORF">ABS648_26890</name>
</gene>
<dbReference type="Pfam" id="PF08448">
    <property type="entry name" value="PAS_4"/>
    <property type="match status" value="1"/>
</dbReference>
<dbReference type="PROSITE" id="PS50894">
    <property type="entry name" value="HPT"/>
    <property type="match status" value="1"/>
</dbReference>
<keyword evidence="12" id="KW-0902">Two-component regulatory system</keyword>
<dbReference type="SUPFAM" id="SSF55785">
    <property type="entry name" value="PYP-like sensor domain (PAS domain)"/>
    <property type="match status" value="1"/>
</dbReference>
<dbReference type="Pfam" id="PF00497">
    <property type="entry name" value="SBP_bac_3"/>
    <property type="match status" value="1"/>
</dbReference>
<dbReference type="Gene3D" id="1.20.120.160">
    <property type="entry name" value="HPT domain"/>
    <property type="match status" value="1"/>
</dbReference>
<dbReference type="InterPro" id="IPR011006">
    <property type="entry name" value="CheY-like_superfamily"/>
</dbReference>
<evidence type="ECO:0000256" key="12">
    <source>
        <dbReference type="ARBA" id="ARBA00023012"/>
    </source>
</evidence>
<evidence type="ECO:0000259" key="23">
    <source>
        <dbReference type="PROSITE" id="PS50113"/>
    </source>
</evidence>
<dbReference type="CDD" id="cd00130">
    <property type="entry name" value="PAS"/>
    <property type="match status" value="1"/>
</dbReference>
<dbReference type="InterPro" id="IPR000700">
    <property type="entry name" value="PAS-assoc_C"/>
</dbReference>
<comment type="subcellular location">
    <subcellularLocation>
        <location evidence="2">Cell membrane</location>
        <topology evidence="2">Multi-pass membrane protein</topology>
    </subcellularLocation>
</comment>
<dbReference type="Gene3D" id="3.40.50.2300">
    <property type="match status" value="2"/>
</dbReference>
<evidence type="ECO:0000259" key="22">
    <source>
        <dbReference type="PROSITE" id="PS50112"/>
    </source>
</evidence>
<feature type="chain" id="PRO_5043885267" description="Sensory/regulatory protein RpfC" evidence="19">
    <location>
        <begin position="20"/>
        <end position="1173"/>
    </location>
</feature>
<evidence type="ECO:0000256" key="7">
    <source>
        <dbReference type="ARBA" id="ARBA00022692"/>
    </source>
</evidence>
<proteinExistence type="predicted"/>
<dbReference type="SUPFAM" id="SSF53850">
    <property type="entry name" value="Periplasmic binding protein-like II"/>
    <property type="match status" value="1"/>
</dbReference>
<comment type="subunit">
    <text evidence="14">At low DSF concentrations, interacts with RpfF.</text>
</comment>
<evidence type="ECO:0000256" key="14">
    <source>
        <dbReference type="ARBA" id="ARBA00064003"/>
    </source>
</evidence>
<dbReference type="FunFam" id="3.30.565.10:FF:000010">
    <property type="entry name" value="Sensor histidine kinase RcsC"/>
    <property type="match status" value="1"/>
</dbReference>
<dbReference type="InterPro" id="IPR005467">
    <property type="entry name" value="His_kinase_dom"/>
</dbReference>
<feature type="domain" description="PAC" evidence="23">
    <location>
        <begin position="383"/>
        <end position="435"/>
    </location>
</feature>
<feature type="domain" description="HPt" evidence="24">
    <location>
        <begin position="994"/>
        <end position="1092"/>
    </location>
</feature>
<dbReference type="SUPFAM" id="SSF52172">
    <property type="entry name" value="CheY-like"/>
    <property type="match status" value="2"/>
</dbReference>
<keyword evidence="6" id="KW-0808">Transferase</keyword>
<evidence type="ECO:0000256" key="9">
    <source>
        <dbReference type="ARBA" id="ARBA00022777"/>
    </source>
</evidence>
<keyword evidence="13" id="KW-0472">Membrane</keyword>
<dbReference type="PANTHER" id="PTHR45339">
    <property type="entry name" value="HYBRID SIGNAL TRANSDUCTION HISTIDINE KINASE J"/>
    <property type="match status" value="1"/>
</dbReference>
<dbReference type="Pfam" id="PF01627">
    <property type="entry name" value="Hpt"/>
    <property type="match status" value="1"/>
</dbReference>
<evidence type="ECO:0000256" key="10">
    <source>
        <dbReference type="ARBA" id="ARBA00022840"/>
    </source>
</evidence>
<organism evidence="25">
    <name type="scientific">Pseudomonas solani</name>
    <dbReference type="NCBI Taxonomy" id="2731552"/>
    <lineage>
        <taxon>Bacteria</taxon>
        <taxon>Pseudomonadati</taxon>
        <taxon>Pseudomonadota</taxon>
        <taxon>Gammaproteobacteria</taxon>
        <taxon>Pseudomonadales</taxon>
        <taxon>Pseudomonadaceae</taxon>
        <taxon>Pseudomonas</taxon>
    </lineage>
</organism>
<protein>
    <recommendedName>
        <fullName evidence="15">Sensory/regulatory protein RpfC</fullName>
        <ecNumber evidence="3">2.7.13.3</ecNumber>
    </recommendedName>
</protein>
<dbReference type="PROSITE" id="PS50110">
    <property type="entry name" value="RESPONSE_REGULATORY"/>
    <property type="match status" value="2"/>
</dbReference>
<accession>A0AAU7Y1B0</accession>
<evidence type="ECO:0000256" key="5">
    <source>
        <dbReference type="ARBA" id="ARBA00022553"/>
    </source>
</evidence>
<evidence type="ECO:0000256" key="11">
    <source>
        <dbReference type="ARBA" id="ARBA00022989"/>
    </source>
</evidence>
<evidence type="ECO:0000259" key="20">
    <source>
        <dbReference type="PROSITE" id="PS50109"/>
    </source>
</evidence>
<dbReference type="Pfam" id="PF02518">
    <property type="entry name" value="HATPase_c"/>
    <property type="match status" value="1"/>
</dbReference>
<evidence type="ECO:0000256" key="17">
    <source>
        <dbReference type="PROSITE-ProRule" id="PRU00169"/>
    </source>
</evidence>
<dbReference type="PRINTS" id="PR00344">
    <property type="entry name" value="BCTRLSENSOR"/>
</dbReference>
<dbReference type="CDD" id="cd01007">
    <property type="entry name" value="PBP2_BvgS_HisK_like"/>
    <property type="match status" value="1"/>
</dbReference>
<keyword evidence="8" id="KW-0547">Nucleotide-binding</keyword>